<feature type="compositionally biased region" description="Basic and acidic residues" evidence="1">
    <location>
        <begin position="197"/>
        <end position="209"/>
    </location>
</feature>
<feature type="compositionally biased region" description="Basic residues" evidence="1">
    <location>
        <begin position="14"/>
        <end position="26"/>
    </location>
</feature>
<keyword evidence="3" id="KW-1185">Reference proteome</keyword>
<accession>A0A8H3J070</accession>
<dbReference type="AlphaFoldDB" id="A0A8H3J070"/>
<dbReference type="OrthoDB" id="10568941at2759"/>
<reference evidence="2" key="1">
    <citation type="submission" date="2021-03" db="EMBL/GenBank/DDBJ databases">
        <authorList>
            <person name="Tagirdzhanova G."/>
        </authorList>
    </citation>
    <scope>NUCLEOTIDE SEQUENCE</scope>
</reference>
<sequence length="240" mass="24252">MPGVPPDALAQVKRGLKGLFGRKKKAQAQTQPDASSSQQTPSQTTPDVQKPTITTTAPSPRPGQHADQKTRIDDGFPPPPPGPSPNNAGGAPTLPSQAQQISEPAAVGEAKNIDLDPSSTTAPTAVSSAPADTAATTNTTEPTASSTTATQTAKAAAPAASQPTVDHNGMSATSGPLDDSIGMGEYQPGKASVDDADGSKFLEKERDLENDMPTEGDGTTAQGSASVQDGKIEQSTATKA</sequence>
<comment type="caution">
    <text evidence="2">The sequence shown here is derived from an EMBL/GenBank/DDBJ whole genome shotgun (WGS) entry which is preliminary data.</text>
</comment>
<organism evidence="2 3">
    <name type="scientific">Heterodermia speciosa</name>
    <dbReference type="NCBI Taxonomy" id="116794"/>
    <lineage>
        <taxon>Eukaryota</taxon>
        <taxon>Fungi</taxon>
        <taxon>Dikarya</taxon>
        <taxon>Ascomycota</taxon>
        <taxon>Pezizomycotina</taxon>
        <taxon>Lecanoromycetes</taxon>
        <taxon>OSLEUM clade</taxon>
        <taxon>Lecanoromycetidae</taxon>
        <taxon>Caliciales</taxon>
        <taxon>Physciaceae</taxon>
        <taxon>Heterodermia</taxon>
    </lineage>
</organism>
<feature type="region of interest" description="Disordered" evidence="1">
    <location>
        <begin position="1"/>
        <end position="240"/>
    </location>
</feature>
<dbReference type="Proteomes" id="UP000664521">
    <property type="component" value="Unassembled WGS sequence"/>
</dbReference>
<evidence type="ECO:0000256" key="1">
    <source>
        <dbReference type="SAM" id="MobiDB-lite"/>
    </source>
</evidence>
<protein>
    <submittedName>
        <fullName evidence="2">Uncharacterized protein</fullName>
    </submittedName>
</protein>
<feature type="compositionally biased region" description="Basic and acidic residues" evidence="1">
    <location>
        <begin position="64"/>
        <end position="74"/>
    </location>
</feature>
<name>A0A8H3J070_9LECA</name>
<dbReference type="EMBL" id="CAJPDS010000099">
    <property type="protein sequence ID" value="CAF9937209.1"/>
    <property type="molecule type" value="Genomic_DNA"/>
</dbReference>
<evidence type="ECO:0000313" key="2">
    <source>
        <dbReference type="EMBL" id="CAF9937209.1"/>
    </source>
</evidence>
<evidence type="ECO:0000313" key="3">
    <source>
        <dbReference type="Proteomes" id="UP000664521"/>
    </source>
</evidence>
<feature type="compositionally biased region" description="Low complexity" evidence="1">
    <location>
        <begin position="117"/>
        <end position="164"/>
    </location>
</feature>
<feature type="compositionally biased region" description="Polar residues" evidence="1">
    <location>
        <begin position="217"/>
        <end position="240"/>
    </location>
</feature>
<proteinExistence type="predicted"/>
<feature type="compositionally biased region" description="Low complexity" evidence="1">
    <location>
        <begin position="27"/>
        <end position="47"/>
    </location>
</feature>
<gene>
    <name evidence="2" type="ORF">HETSPECPRED_010591</name>
</gene>